<gene>
    <name evidence="2" type="ORF">AZE42_02850</name>
</gene>
<keyword evidence="1" id="KW-0812">Transmembrane</keyword>
<dbReference type="EMBL" id="LVVM01006288">
    <property type="protein sequence ID" value="OJA08476.1"/>
    <property type="molecule type" value="Genomic_DNA"/>
</dbReference>
<keyword evidence="3" id="KW-1185">Reference proteome</keyword>
<evidence type="ECO:0000313" key="3">
    <source>
        <dbReference type="Proteomes" id="UP000183567"/>
    </source>
</evidence>
<feature type="non-terminal residue" evidence="2">
    <location>
        <position position="136"/>
    </location>
</feature>
<protein>
    <submittedName>
        <fullName evidence="2">Uncharacterized protein</fullName>
    </submittedName>
</protein>
<accession>A0A1J8Q9R5</accession>
<evidence type="ECO:0000313" key="2">
    <source>
        <dbReference type="EMBL" id="OJA08476.1"/>
    </source>
</evidence>
<feature type="transmembrane region" description="Helical" evidence="1">
    <location>
        <begin position="117"/>
        <end position="135"/>
    </location>
</feature>
<dbReference type="AlphaFoldDB" id="A0A1J8Q9R5"/>
<evidence type="ECO:0000256" key="1">
    <source>
        <dbReference type="SAM" id="Phobius"/>
    </source>
</evidence>
<keyword evidence="1" id="KW-1133">Transmembrane helix</keyword>
<dbReference type="Proteomes" id="UP000183567">
    <property type="component" value="Unassembled WGS sequence"/>
</dbReference>
<comment type="caution">
    <text evidence="2">The sequence shown here is derived from an EMBL/GenBank/DDBJ whole genome shotgun (WGS) entry which is preliminary data.</text>
</comment>
<keyword evidence="1" id="KW-0472">Membrane</keyword>
<proteinExistence type="predicted"/>
<reference evidence="2 3" key="1">
    <citation type="submission" date="2016-03" db="EMBL/GenBank/DDBJ databases">
        <title>Comparative genomics of the ectomycorrhizal sister species Rhizopogon vinicolor and Rhizopogon vesiculosus (Basidiomycota: Boletales) reveals a divergence of the mating type B locus.</title>
        <authorList>
            <person name="Mujic A.B."/>
            <person name="Kuo A."/>
            <person name="Tritt A."/>
            <person name="Lipzen A."/>
            <person name="Chen C."/>
            <person name="Johnson J."/>
            <person name="Sharma A."/>
            <person name="Barry K."/>
            <person name="Grigoriev I.V."/>
            <person name="Spatafora J.W."/>
        </authorList>
    </citation>
    <scope>NUCLEOTIDE SEQUENCE [LARGE SCALE GENOMIC DNA]</scope>
    <source>
        <strain evidence="2 3">AM-OR11-056</strain>
    </source>
</reference>
<dbReference type="OrthoDB" id="2688788at2759"/>
<organism evidence="2 3">
    <name type="scientific">Rhizopogon vesiculosus</name>
    <dbReference type="NCBI Taxonomy" id="180088"/>
    <lineage>
        <taxon>Eukaryota</taxon>
        <taxon>Fungi</taxon>
        <taxon>Dikarya</taxon>
        <taxon>Basidiomycota</taxon>
        <taxon>Agaricomycotina</taxon>
        <taxon>Agaricomycetes</taxon>
        <taxon>Agaricomycetidae</taxon>
        <taxon>Boletales</taxon>
        <taxon>Suillineae</taxon>
        <taxon>Rhizopogonaceae</taxon>
        <taxon>Rhizopogon</taxon>
    </lineage>
</organism>
<sequence length="136" mass="14901">MSQGVAYASGFGNTGMAFLMTGLGLSSVSGSTSEDVDLEKTDRPKSSYEFTPHIRLPADHLAQVAFIWLIQAAEMGITSRITCVHTMEFEGLPQFIVHMSMVCCLEKSIYGKRKMSFILIALWIVELAFGLLSAIC</sequence>
<name>A0A1J8Q9R5_9AGAM</name>